<dbReference type="InterPro" id="IPR035218">
    <property type="entry name" value="DUF5327"/>
</dbReference>
<feature type="compositionally biased region" description="Polar residues" evidence="1">
    <location>
        <begin position="43"/>
        <end position="58"/>
    </location>
</feature>
<comment type="caution">
    <text evidence="2">The sequence shown here is derived from an EMBL/GenBank/DDBJ whole genome shotgun (WGS) entry which is preliminary data.</text>
</comment>
<protein>
    <submittedName>
        <fullName evidence="2">DUF5327 family protein</fullName>
    </submittedName>
</protein>
<reference evidence="3" key="1">
    <citation type="journal article" date="2019" name="Int. J. Syst. Evol. Microbiol.">
        <title>The Global Catalogue of Microorganisms (GCM) 10K type strain sequencing project: providing services to taxonomists for standard genome sequencing and annotation.</title>
        <authorList>
            <consortium name="The Broad Institute Genomics Platform"/>
            <consortium name="The Broad Institute Genome Sequencing Center for Infectious Disease"/>
            <person name="Wu L."/>
            <person name="Ma J."/>
        </authorList>
    </citation>
    <scope>NUCLEOTIDE SEQUENCE [LARGE SCALE GENOMIC DNA]</scope>
    <source>
        <strain evidence="3">CCUG 37865</strain>
    </source>
</reference>
<sequence>MAITDKQILKKIILECEQALQNGKTREHAKAVQTLADLLLDSGEQQGNKSSSVNQITENEWRQMVGNKPIKQTEKVELDEDTGGSLLDF</sequence>
<gene>
    <name evidence="2" type="ORF">ACFOY7_07000</name>
</gene>
<feature type="region of interest" description="Disordered" evidence="1">
    <location>
        <begin position="43"/>
        <end position="89"/>
    </location>
</feature>
<dbReference type="EMBL" id="JBHSDT010000004">
    <property type="protein sequence ID" value="MFC4402818.1"/>
    <property type="molecule type" value="Genomic_DNA"/>
</dbReference>
<dbReference type="Pfam" id="PF17261">
    <property type="entry name" value="DUF5327"/>
    <property type="match status" value="1"/>
</dbReference>
<evidence type="ECO:0000256" key="1">
    <source>
        <dbReference type="SAM" id="MobiDB-lite"/>
    </source>
</evidence>
<accession>A0ABV8WV18</accession>
<evidence type="ECO:0000313" key="3">
    <source>
        <dbReference type="Proteomes" id="UP001595882"/>
    </source>
</evidence>
<evidence type="ECO:0000313" key="2">
    <source>
        <dbReference type="EMBL" id="MFC4402818.1"/>
    </source>
</evidence>
<organism evidence="2 3">
    <name type="scientific">Gracilibacillus xinjiangensis</name>
    <dbReference type="NCBI Taxonomy" id="1193282"/>
    <lineage>
        <taxon>Bacteria</taxon>
        <taxon>Bacillati</taxon>
        <taxon>Bacillota</taxon>
        <taxon>Bacilli</taxon>
        <taxon>Bacillales</taxon>
        <taxon>Bacillaceae</taxon>
        <taxon>Gracilibacillus</taxon>
    </lineage>
</organism>
<dbReference type="Proteomes" id="UP001595882">
    <property type="component" value="Unassembled WGS sequence"/>
</dbReference>
<proteinExistence type="predicted"/>
<name>A0ABV8WV18_9BACI</name>
<dbReference type="RefSeq" id="WP_390250764.1">
    <property type="nucleotide sequence ID" value="NZ_JBHSDT010000004.1"/>
</dbReference>
<keyword evidence="3" id="KW-1185">Reference proteome</keyword>